<evidence type="ECO:0000259" key="2">
    <source>
        <dbReference type="Pfam" id="PF00326"/>
    </source>
</evidence>
<accession>A0A136ILA3</accession>
<dbReference type="Pfam" id="PF00326">
    <property type="entry name" value="Peptidase_S9"/>
    <property type="match status" value="1"/>
</dbReference>
<organism evidence="3 4">
    <name type="scientific">Microdochium bolleyi</name>
    <dbReference type="NCBI Taxonomy" id="196109"/>
    <lineage>
        <taxon>Eukaryota</taxon>
        <taxon>Fungi</taxon>
        <taxon>Dikarya</taxon>
        <taxon>Ascomycota</taxon>
        <taxon>Pezizomycotina</taxon>
        <taxon>Sordariomycetes</taxon>
        <taxon>Xylariomycetidae</taxon>
        <taxon>Xylariales</taxon>
        <taxon>Microdochiaceae</taxon>
        <taxon>Microdochium</taxon>
    </lineage>
</organism>
<dbReference type="GO" id="GO:0008236">
    <property type="term" value="F:serine-type peptidase activity"/>
    <property type="evidence" value="ECO:0007669"/>
    <property type="project" value="InterPro"/>
</dbReference>
<evidence type="ECO:0000256" key="1">
    <source>
        <dbReference type="ARBA" id="ARBA00022801"/>
    </source>
</evidence>
<dbReference type="SUPFAM" id="SSF53474">
    <property type="entry name" value="alpha/beta-Hydrolases"/>
    <property type="match status" value="1"/>
</dbReference>
<dbReference type="PRINTS" id="PR00111">
    <property type="entry name" value="ABHYDROLASE"/>
</dbReference>
<dbReference type="InterPro" id="IPR001375">
    <property type="entry name" value="Peptidase_S9_cat"/>
</dbReference>
<dbReference type="InParanoid" id="A0A136ILA3"/>
<dbReference type="PANTHER" id="PTHR48081">
    <property type="entry name" value="AB HYDROLASE SUPERFAMILY PROTEIN C4A8.06C"/>
    <property type="match status" value="1"/>
</dbReference>
<dbReference type="EMBL" id="KQ964277">
    <property type="protein sequence ID" value="KXJ85634.1"/>
    <property type="molecule type" value="Genomic_DNA"/>
</dbReference>
<dbReference type="InterPro" id="IPR050300">
    <property type="entry name" value="GDXG_lipolytic_enzyme"/>
</dbReference>
<gene>
    <name evidence="3" type="ORF">Micbo1qcDRAFT_180615</name>
</gene>
<keyword evidence="1 3" id="KW-0378">Hydrolase</keyword>
<dbReference type="InterPro" id="IPR029058">
    <property type="entry name" value="AB_hydrolase_fold"/>
</dbReference>
<evidence type="ECO:0000313" key="3">
    <source>
        <dbReference type="EMBL" id="KXJ85634.1"/>
    </source>
</evidence>
<dbReference type="GO" id="GO:0006508">
    <property type="term" value="P:proteolysis"/>
    <property type="evidence" value="ECO:0007669"/>
    <property type="project" value="InterPro"/>
</dbReference>
<dbReference type="STRING" id="196109.A0A136ILA3"/>
<sequence length="271" mass="30314">MINKDQIQDCLGRSWIVLVPNHRLCPQVNLHEGPMQDCRDLLAWIRDESGFAQALGHHFNNDYLLDQDHVFAMGTSSGGTLALSLGFDVPRPVAGIYDMYGPCHFTHDFWTTRLPHVADKLPPHLTNDFISQVFREDPVPIKGGVSLEGQAGPGGAPNFRDPRVGYAMTQIGNGTVLDAIMPSREWDKVDPLRNITPAFPPTFIAHGQEDNMVPLSLSHDLLKELRESGVRCDLVEVPNEGHTFAGKMQVGSLTWQLQRRGFDFLERLIRN</sequence>
<name>A0A136ILA3_9PEZI</name>
<protein>
    <submittedName>
        <fullName evidence="3">Alpha/Beta hydrolase protein</fullName>
    </submittedName>
</protein>
<feature type="domain" description="Peptidase S9 prolyl oligopeptidase catalytic" evidence="2">
    <location>
        <begin position="184"/>
        <end position="246"/>
    </location>
</feature>
<dbReference type="AlphaFoldDB" id="A0A136ILA3"/>
<reference evidence="4" key="1">
    <citation type="submission" date="2016-02" db="EMBL/GenBank/DDBJ databases">
        <title>Draft genome sequence of Microdochium bolleyi, a fungal endophyte of beachgrass.</title>
        <authorList>
            <consortium name="DOE Joint Genome Institute"/>
            <person name="David A.S."/>
            <person name="May G."/>
            <person name="Haridas S."/>
            <person name="Lim J."/>
            <person name="Wang M."/>
            <person name="Labutti K."/>
            <person name="Lipzen A."/>
            <person name="Barry K."/>
            <person name="Grigoriev I.V."/>
        </authorList>
    </citation>
    <scope>NUCLEOTIDE SEQUENCE [LARGE SCALE GENOMIC DNA]</scope>
    <source>
        <strain evidence="4">J235TASD1</strain>
    </source>
</reference>
<dbReference type="InterPro" id="IPR000073">
    <property type="entry name" value="AB_hydrolase_1"/>
</dbReference>
<proteinExistence type="predicted"/>
<dbReference type="OrthoDB" id="19653at2759"/>
<keyword evidence="4" id="KW-1185">Reference proteome</keyword>
<dbReference type="Gene3D" id="3.40.50.1820">
    <property type="entry name" value="alpha/beta hydrolase"/>
    <property type="match status" value="1"/>
</dbReference>
<dbReference type="PANTHER" id="PTHR48081:SF3">
    <property type="entry name" value="ALPHA_BETA HYDROLASE FOLD-3 DOMAIN-CONTAINING PROTEIN"/>
    <property type="match status" value="1"/>
</dbReference>
<dbReference type="Proteomes" id="UP000070501">
    <property type="component" value="Unassembled WGS sequence"/>
</dbReference>
<evidence type="ECO:0000313" key="4">
    <source>
        <dbReference type="Proteomes" id="UP000070501"/>
    </source>
</evidence>